<name>A0A9N9MW63_9CUCU</name>
<evidence type="ECO:0008006" key="4">
    <source>
        <dbReference type="Google" id="ProtNLM"/>
    </source>
</evidence>
<dbReference type="Gene3D" id="3.40.50.1010">
    <property type="entry name" value="5'-nuclease"/>
    <property type="match status" value="1"/>
</dbReference>
<reference evidence="2" key="1">
    <citation type="submission" date="2022-01" db="EMBL/GenBank/DDBJ databases">
        <authorList>
            <person name="King R."/>
        </authorList>
    </citation>
    <scope>NUCLEOTIDE SEQUENCE</scope>
</reference>
<feature type="region of interest" description="Disordered" evidence="1">
    <location>
        <begin position="606"/>
        <end position="640"/>
    </location>
</feature>
<dbReference type="OrthoDB" id="6777793at2759"/>
<dbReference type="EMBL" id="OU892282">
    <property type="protein sequence ID" value="CAG9769922.1"/>
    <property type="molecule type" value="Genomic_DNA"/>
</dbReference>
<proteinExistence type="predicted"/>
<gene>
    <name evidence="2" type="ORF">CEUTPL_LOCUS10395</name>
</gene>
<protein>
    <recommendedName>
        <fullName evidence="4">Tesmin/TSO1-like CXC domain-containing protein</fullName>
    </recommendedName>
</protein>
<dbReference type="SUPFAM" id="SSF88723">
    <property type="entry name" value="PIN domain-like"/>
    <property type="match status" value="1"/>
</dbReference>
<dbReference type="Proteomes" id="UP001152799">
    <property type="component" value="Chromosome 6"/>
</dbReference>
<sequence>MEDSKCFICGDSLQGQVTTVKEKGILTFMDSSKKRKDGKHILLKDETSVTVHEKCRKIYNKQSYIDAALAEQSSKPSASRRSNQPLFDFKGHCLFCGKYASDQFIERQKKLNQSRREKVHEVTKLDFKQKVIDAAKTTRKSDEWSNAVVFRIENEIDLIAAEGRYHGSCLGEYVMSLSTGVIGDENVNCHLSDQIGSSSLESIIGSNFGQVKFSRKKRVLPMRGFTSSVKLHDEVVPVDLYTIFRRISFHKKTEYELKNYFTYELAPYPPSLFDEQRMMRKSRKSVFYDLFNPVETPSNIGSALYVIDGGFLLHRVPWELRERFSSILNKYVEYVKKHFGSRSIIVFDGYPDDPGEKSTKSAERLRRNKFMAANVKFDESMLLTISKDKFLSNEGNKKRMISMLIKKFSEENISVEQAAEDADITIVRGAMENATHSECVVVVGEDIDLLIGAAGEQVIAALYAGSLLRSSSLNEIRFKLFTKSLVQNNFNLATLPATEEAARLHSMRAFLQVNLWNGHDMDPVQWGWKITKHGLLPVPSTAEQAPQELLNNTACKCSKGCRNACGCRKQGMKCSPICYNCRGASCSNTPDEIIDDTNLMDDEVKLSDNDDELDELPDDEDLKVDQLIQSASTSKRSKFN</sequence>
<dbReference type="InterPro" id="IPR029060">
    <property type="entry name" value="PIN-like_dom_sf"/>
</dbReference>
<accession>A0A9N9MW63</accession>
<dbReference type="AlphaFoldDB" id="A0A9N9MW63"/>
<evidence type="ECO:0000313" key="2">
    <source>
        <dbReference type="EMBL" id="CAG9769922.1"/>
    </source>
</evidence>
<feature type="compositionally biased region" description="Acidic residues" evidence="1">
    <location>
        <begin position="609"/>
        <end position="622"/>
    </location>
</feature>
<evidence type="ECO:0000313" key="3">
    <source>
        <dbReference type="Proteomes" id="UP001152799"/>
    </source>
</evidence>
<evidence type="ECO:0000256" key="1">
    <source>
        <dbReference type="SAM" id="MobiDB-lite"/>
    </source>
</evidence>
<keyword evidence="3" id="KW-1185">Reference proteome</keyword>
<organism evidence="2 3">
    <name type="scientific">Ceutorhynchus assimilis</name>
    <name type="common">cabbage seed weevil</name>
    <dbReference type="NCBI Taxonomy" id="467358"/>
    <lineage>
        <taxon>Eukaryota</taxon>
        <taxon>Metazoa</taxon>
        <taxon>Ecdysozoa</taxon>
        <taxon>Arthropoda</taxon>
        <taxon>Hexapoda</taxon>
        <taxon>Insecta</taxon>
        <taxon>Pterygota</taxon>
        <taxon>Neoptera</taxon>
        <taxon>Endopterygota</taxon>
        <taxon>Coleoptera</taxon>
        <taxon>Polyphaga</taxon>
        <taxon>Cucujiformia</taxon>
        <taxon>Curculionidae</taxon>
        <taxon>Ceutorhynchinae</taxon>
        <taxon>Ceutorhynchus</taxon>
    </lineage>
</organism>